<gene>
    <name evidence="2" type="ORF">K7G82_15790</name>
</gene>
<feature type="chain" id="PRO_5046190045" evidence="1">
    <location>
        <begin position="20"/>
        <end position="142"/>
    </location>
</feature>
<reference evidence="2 3" key="1">
    <citation type="submission" date="2021-08" db="EMBL/GenBank/DDBJ databases">
        <authorList>
            <person name="Tuo L."/>
        </authorList>
    </citation>
    <scope>NUCLEOTIDE SEQUENCE [LARGE SCALE GENOMIC DNA]</scope>
    <source>
        <strain evidence="2 3">JCM 31229</strain>
    </source>
</reference>
<comment type="caution">
    <text evidence="2">The sequence shown here is derived from an EMBL/GenBank/DDBJ whole genome shotgun (WGS) entry which is preliminary data.</text>
</comment>
<keyword evidence="3" id="KW-1185">Reference proteome</keyword>
<feature type="signal peptide" evidence="1">
    <location>
        <begin position="1"/>
        <end position="19"/>
    </location>
</feature>
<protein>
    <submittedName>
        <fullName evidence="2">DUF2141 domain-containing protein</fullName>
    </submittedName>
</protein>
<proteinExistence type="predicted"/>
<dbReference type="EMBL" id="JAINVV010000007">
    <property type="protein sequence ID" value="MBY8823767.1"/>
    <property type="molecule type" value="Genomic_DNA"/>
</dbReference>
<dbReference type="Pfam" id="PF09912">
    <property type="entry name" value="DUF2141"/>
    <property type="match status" value="1"/>
</dbReference>
<evidence type="ECO:0000256" key="1">
    <source>
        <dbReference type="SAM" id="SignalP"/>
    </source>
</evidence>
<sequence>MWRPAAAGAALLALPGATAQPGSLDLRFEGLRSTKGIIRICLTTNPAGFPDCSKDKSAITRSAPANGGAVQFGDLPRGAYVVAVIHDENGNSKLDTFAGIPKEGVGFSRNPRLMFGPPSFASASFAVDGAPVTQVIRMKYFL</sequence>
<dbReference type="InterPro" id="IPR018673">
    <property type="entry name" value="DUF2141"/>
</dbReference>
<dbReference type="RefSeq" id="WP_222990902.1">
    <property type="nucleotide sequence ID" value="NZ_JAINVV010000007.1"/>
</dbReference>
<dbReference type="Proteomes" id="UP000706039">
    <property type="component" value="Unassembled WGS sequence"/>
</dbReference>
<name>A0ABS7PR00_9SPHN</name>
<evidence type="ECO:0000313" key="2">
    <source>
        <dbReference type="EMBL" id="MBY8823767.1"/>
    </source>
</evidence>
<accession>A0ABS7PR00</accession>
<organism evidence="2 3">
    <name type="scientific">Sphingomonas colocasiae</name>
    <dbReference type="NCBI Taxonomy" id="1848973"/>
    <lineage>
        <taxon>Bacteria</taxon>
        <taxon>Pseudomonadati</taxon>
        <taxon>Pseudomonadota</taxon>
        <taxon>Alphaproteobacteria</taxon>
        <taxon>Sphingomonadales</taxon>
        <taxon>Sphingomonadaceae</taxon>
        <taxon>Sphingomonas</taxon>
    </lineage>
</organism>
<evidence type="ECO:0000313" key="3">
    <source>
        <dbReference type="Proteomes" id="UP000706039"/>
    </source>
</evidence>
<keyword evidence="1" id="KW-0732">Signal</keyword>